<evidence type="ECO:0000256" key="3">
    <source>
        <dbReference type="ARBA" id="ARBA00023163"/>
    </source>
</evidence>
<feature type="compositionally biased region" description="Basic and acidic residues" evidence="4">
    <location>
        <begin position="49"/>
        <end position="66"/>
    </location>
</feature>
<accession>A0A7W3NTU5</accession>
<dbReference type="InterPro" id="IPR000835">
    <property type="entry name" value="HTH_MarR-typ"/>
</dbReference>
<keyword evidence="3" id="KW-0804">Transcription</keyword>
<dbReference type="PRINTS" id="PR00598">
    <property type="entry name" value="HTHMARR"/>
</dbReference>
<name>A0A7W3NTU5_STRMR</name>
<proteinExistence type="predicted"/>
<feature type="region of interest" description="Disordered" evidence="4">
    <location>
        <begin position="1"/>
        <end position="84"/>
    </location>
</feature>
<evidence type="ECO:0000259" key="5">
    <source>
        <dbReference type="PROSITE" id="PS50995"/>
    </source>
</evidence>
<dbReference type="InterPro" id="IPR036388">
    <property type="entry name" value="WH-like_DNA-bd_sf"/>
</dbReference>
<evidence type="ECO:0000256" key="2">
    <source>
        <dbReference type="ARBA" id="ARBA00023125"/>
    </source>
</evidence>
<feature type="compositionally biased region" description="Polar residues" evidence="4">
    <location>
        <begin position="21"/>
        <end position="31"/>
    </location>
</feature>
<sequence length="231" mass="24873">MSDRRNNLHDTDQPTADDRSPTTAGAQPTADQDQRAAEQGRGAANQGRKTADRGRKPADPDRRAADHAGSAAHDQPVAHDQSAAPGDIGAEEISQAADALFFAMRRARTTSAEHYGGLSLPQVALLEPLATEQDLPVGRLASSADVSVPTATRMLQQLETKGIVVRRRSPEDERRVLVSLTDDGAERLAVLRGHLRERQARAYEAFTPAERALLVTLLHRLTDLVADPGTS</sequence>
<dbReference type="GeneID" id="93977048"/>
<dbReference type="SMART" id="SM00347">
    <property type="entry name" value="HTH_MARR"/>
    <property type="match status" value="1"/>
</dbReference>
<evidence type="ECO:0000256" key="4">
    <source>
        <dbReference type="SAM" id="MobiDB-lite"/>
    </source>
</evidence>
<comment type="caution">
    <text evidence="6">The sequence shown here is derived from an EMBL/GenBank/DDBJ whole genome shotgun (WGS) entry which is preliminary data.</text>
</comment>
<feature type="compositionally biased region" description="Basic and acidic residues" evidence="4">
    <location>
        <begin position="1"/>
        <end position="20"/>
    </location>
</feature>
<reference evidence="6 7" key="1">
    <citation type="submission" date="2020-08" db="EMBL/GenBank/DDBJ databases">
        <title>Sequencing the genomes of 1000 actinobacteria strains.</title>
        <authorList>
            <person name="Klenk H.-P."/>
        </authorList>
    </citation>
    <scope>NUCLEOTIDE SEQUENCE [LARGE SCALE GENOMIC DNA]</scope>
    <source>
        <strain evidence="6 7">DSM 41827</strain>
    </source>
</reference>
<protein>
    <submittedName>
        <fullName evidence="6">DNA-binding MarR family transcriptional regulator</fullName>
    </submittedName>
</protein>
<dbReference type="CDD" id="cd00090">
    <property type="entry name" value="HTH_ARSR"/>
    <property type="match status" value="1"/>
</dbReference>
<dbReference type="Pfam" id="PF01047">
    <property type="entry name" value="MarR"/>
    <property type="match status" value="1"/>
</dbReference>
<evidence type="ECO:0000256" key="1">
    <source>
        <dbReference type="ARBA" id="ARBA00023015"/>
    </source>
</evidence>
<dbReference type="EMBL" id="JACJIJ010000002">
    <property type="protein sequence ID" value="MBA9056583.1"/>
    <property type="molecule type" value="Genomic_DNA"/>
</dbReference>
<dbReference type="GO" id="GO:0003677">
    <property type="term" value="F:DNA binding"/>
    <property type="evidence" value="ECO:0007669"/>
    <property type="project" value="UniProtKB-KW"/>
</dbReference>
<dbReference type="Proteomes" id="UP000577386">
    <property type="component" value="Unassembled WGS sequence"/>
</dbReference>
<evidence type="ECO:0000313" key="7">
    <source>
        <dbReference type="Proteomes" id="UP000577386"/>
    </source>
</evidence>
<dbReference type="InterPro" id="IPR011991">
    <property type="entry name" value="ArsR-like_HTH"/>
</dbReference>
<dbReference type="PANTHER" id="PTHR42756">
    <property type="entry name" value="TRANSCRIPTIONAL REGULATOR, MARR"/>
    <property type="match status" value="1"/>
</dbReference>
<dbReference type="InterPro" id="IPR036390">
    <property type="entry name" value="WH_DNA-bd_sf"/>
</dbReference>
<dbReference type="SUPFAM" id="SSF46785">
    <property type="entry name" value="Winged helix' DNA-binding domain"/>
    <property type="match status" value="1"/>
</dbReference>
<dbReference type="GO" id="GO:0003700">
    <property type="term" value="F:DNA-binding transcription factor activity"/>
    <property type="evidence" value="ECO:0007669"/>
    <property type="project" value="InterPro"/>
</dbReference>
<keyword evidence="1" id="KW-0805">Transcription regulation</keyword>
<dbReference type="PROSITE" id="PS50995">
    <property type="entry name" value="HTH_MARR_2"/>
    <property type="match status" value="1"/>
</dbReference>
<dbReference type="PANTHER" id="PTHR42756:SF1">
    <property type="entry name" value="TRANSCRIPTIONAL REPRESSOR OF EMRAB OPERON"/>
    <property type="match status" value="1"/>
</dbReference>
<dbReference type="Gene3D" id="1.10.10.10">
    <property type="entry name" value="Winged helix-like DNA-binding domain superfamily/Winged helix DNA-binding domain"/>
    <property type="match status" value="1"/>
</dbReference>
<dbReference type="RefSeq" id="WP_260584370.1">
    <property type="nucleotide sequence ID" value="NZ_CP046623.1"/>
</dbReference>
<keyword evidence="2 6" id="KW-0238">DNA-binding</keyword>
<organism evidence="6 7">
    <name type="scientific">Streptomyces murinus</name>
    <dbReference type="NCBI Taxonomy" id="33900"/>
    <lineage>
        <taxon>Bacteria</taxon>
        <taxon>Bacillati</taxon>
        <taxon>Actinomycetota</taxon>
        <taxon>Actinomycetes</taxon>
        <taxon>Kitasatosporales</taxon>
        <taxon>Streptomycetaceae</taxon>
        <taxon>Streptomyces</taxon>
    </lineage>
</organism>
<gene>
    <name evidence="6" type="ORF">HDA42_005761</name>
</gene>
<dbReference type="AlphaFoldDB" id="A0A7W3NTU5"/>
<keyword evidence="7" id="KW-1185">Reference proteome</keyword>
<evidence type="ECO:0000313" key="6">
    <source>
        <dbReference type="EMBL" id="MBA9056583.1"/>
    </source>
</evidence>
<feature type="domain" description="HTH marR-type" evidence="5">
    <location>
        <begin position="90"/>
        <end position="223"/>
    </location>
</feature>